<evidence type="ECO:0008006" key="3">
    <source>
        <dbReference type="Google" id="ProtNLM"/>
    </source>
</evidence>
<dbReference type="Proteomes" id="UP000187429">
    <property type="component" value="Unassembled WGS sequence"/>
</dbReference>
<dbReference type="AlphaFoldDB" id="A0A1R1YTL7"/>
<gene>
    <name evidence="1" type="ORF">AYI69_g258</name>
</gene>
<keyword evidence="2" id="KW-1185">Reference proteome</keyword>
<organism evidence="1 2">
    <name type="scientific">Smittium culicis</name>
    <dbReference type="NCBI Taxonomy" id="133412"/>
    <lineage>
        <taxon>Eukaryota</taxon>
        <taxon>Fungi</taxon>
        <taxon>Fungi incertae sedis</taxon>
        <taxon>Zoopagomycota</taxon>
        <taxon>Kickxellomycotina</taxon>
        <taxon>Harpellomycetes</taxon>
        <taxon>Harpellales</taxon>
        <taxon>Legeriomycetaceae</taxon>
        <taxon>Smittium</taxon>
    </lineage>
</organism>
<evidence type="ECO:0000313" key="1">
    <source>
        <dbReference type="EMBL" id="OMJ30200.1"/>
    </source>
</evidence>
<dbReference type="EMBL" id="LSSM01000060">
    <property type="protein sequence ID" value="OMJ30200.1"/>
    <property type="molecule type" value="Genomic_DNA"/>
</dbReference>
<comment type="caution">
    <text evidence="1">The sequence shown here is derived from an EMBL/GenBank/DDBJ whole genome shotgun (WGS) entry which is preliminary data.</text>
</comment>
<accession>A0A1R1YTL7</accession>
<protein>
    <recommendedName>
        <fullName evidence="3">Retrotransposon gag domain-containing protein</fullName>
    </recommendedName>
</protein>
<evidence type="ECO:0000313" key="2">
    <source>
        <dbReference type="Proteomes" id="UP000187429"/>
    </source>
</evidence>
<reference evidence="2" key="1">
    <citation type="submission" date="2017-01" db="EMBL/GenBank/DDBJ databases">
        <authorList>
            <person name="Wang Y."/>
            <person name="White M."/>
            <person name="Kvist S."/>
            <person name="Moncalvo J.-M."/>
        </authorList>
    </citation>
    <scope>NUCLEOTIDE SEQUENCE [LARGE SCALE GENOMIC DNA]</scope>
    <source>
        <strain evidence="2">ID-206-W2</strain>
    </source>
</reference>
<proteinExistence type="predicted"/>
<feature type="non-terminal residue" evidence="1">
    <location>
        <position position="188"/>
    </location>
</feature>
<name>A0A1R1YTL7_9FUNG</name>
<sequence length="188" mass="22436">MNSLARNQIIEPKIFESRVEDDPEEWLERFELLSKLNGWSDEDRLELVQLYMGRKEIAWYKKGKSNFVSWSRFKTEFLVAFINKDAELLAWNKLQKLKQKDFKTVEDLELELDYWFIKGKIKDESVKFNCLMSTLDIKYKRKILESGLKGWKSSIDKLKDTERISRLLEDENSESNLNSKINEPVSRK</sequence>
<dbReference type="OrthoDB" id="5597136at2759"/>